<keyword evidence="1" id="KW-0805">Transcription regulation</keyword>
<dbReference type="SUPFAM" id="SSF46785">
    <property type="entry name" value="Winged helix' DNA-binding domain"/>
    <property type="match status" value="1"/>
</dbReference>
<accession>A0A2T0BMP6</accession>
<comment type="caution">
    <text evidence="5">The sequence shown here is derived from an EMBL/GenBank/DDBJ whole genome shotgun (WGS) entry which is preliminary data.</text>
</comment>
<dbReference type="PROSITE" id="PS51118">
    <property type="entry name" value="HTH_HXLR"/>
    <property type="match status" value="1"/>
</dbReference>
<gene>
    <name evidence="5" type="primary">ytcD</name>
    <name evidence="5" type="ORF">CLLU_18720</name>
</gene>
<evidence type="ECO:0000313" key="5">
    <source>
        <dbReference type="EMBL" id="PRR85136.1"/>
    </source>
</evidence>
<dbReference type="Pfam" id="PF01638">
    <property type="entry name" value="HxlR"/>
    <property type="match status" value="1"/>
</dbReference>
<dbReference type="AlphaFoldDB" id="A0A2T0BMP6"/>
<keyword evidence="3" id="KW-0804">Transcription</keyword>
<evidence type="ECO:0000259" key="4">
    <source>
        <dbReference type="PROSITE" id="PS51118"/>
    </source>
</evidence>
<dbReference type="InterPro" id="IPR002577">
    <property type="entry name" value="HTH_HxlR"/>
</dbReference>
<dbReference type="InterPro" id="IPR036390">
    <property type="entry name" value="WH_DNA-bd_sf"/>
</dbReference>
<dbReference type="OrthoDB" id="9791143at2"/>
<dbReference type="InterPro" id="IPR011991">
    <property type="entry name" value="ArsR-like_HTH"/>
</dbReference>
<keyword evidence="6" id="KW-1185">Reference proteome</keyword>
<dbReference type="InterPro" id="IPR036388">
    <property type="entry name" value="WH-like_DNA-bd_sf"/>
</dbReference>
<evidence type="ECO:0000256" key="3">
    <source>
        <dbReference type="ARBA" id="ARBA00023163"/>
    </source>
</evidence>
<name>A0A2T0BMP6_9CLOT</name>
<dbReference type="CDD" id="cd00090">
    <property type="entry name" value="HTH_ARSR"/>
    <property type="match status" value="1"/>
</dbReference>
<dbReference type="PANTHER" id="PTHR33204">
    <property type="entry name" value="TRANSCRIPTIONAL REGULATOR, MARR FAMILY"/>
    <property type="match status" value="1"/>
</dbReference>
<dbReference type="Gene3D" id="1.10.10.10">
    <property type="entry name" value="Winged helix-like DNA-binding domain superfamily/Winged helix DNA-binding domain"/>
    <property type="match status" value="1"/>
</dbReference>
<evidence type="ECO:0000256" key="2">
    <source>
        <dbReference type="ARBA" id="ARBA00023125"/>
    </source>
</evidence>
<protein>
    <submittedName>
        <fullName evidence="5">Putative HTH-type transcriptional regulator YtcD</fullName>
    </submittedName>
</protein>
<dbReference type="PANTHER" id="PTHR33204:SF29">
    <property type="entry name" value="TRANSCRIPTIONAL REGULATOR"/>
    <property type="match status" value="1"/>
</dbReference>
<proteinExistence type="predicted"/>
<sequence>MIKYKNTEYQCSMELTLNIIGGKWKPIILWYLSSNTLRFGELKKKMPKITQKMLAQQLKSLEENGLVNRFVYNEIPPRVEYSLTYIGKTLIPILENLSEWAHEYINTNKSQCL</sequence>
<dbReference type="GO" id="GO:0003677">
    <property type="term" value="F:DNA binding"/>
    <property type="evidence" value="ECO:0007669"/>
    <property type="project" value="UniProtKB-KW"/>
</dbReference>
<evidence type="ECO:0000256" key="1">
    <source>
        <dbReference type="ARBA" id="ARBA00023015"/>
    </source>
</evidence>
<organism evidence="5 6">
    <name type="scientific">Clostridium luticellarii</name>
    <dbReference type="NCBI Taxonomy" id="1691940"/>
    <lineage>
        <taxon>Bacteria</taxon>
        <taxon>Bacillati</taxon>
        <taxon>Bacillota</taxon>
        <taxon>Clostridia</taxon>
        <taxon>Eubacteriales</taxon>
        <taxon>Clostridiaceae</taxon>
        <taxon>Clostridium</taxon>
    </lineage>
</organism>
<evidence type="ECO:0000313" key="6">
    <source>
        <dbReference type="Proteomes" id="UP000237798"/>
    </source>
</evidence>
<keyword evidence="2" id="KW-0238">DNA-binding</keyword>
<dbReference type="EMBL" id="PVXP01000023">
    <property type="protein sequence ID" value="PRR85136.1"/>
    <property type="molecule type" value="Genomic_DNA"/>
</dbReference>
<reference evidence="5 6" key="1">
    <citation type="submission" date="2018-03" db="EMBL/GenBank/DDBJ databases">
        <title>Genome sequence of Clostridium luticellarii DSM 29923.</title>
        <authorList>
            <person name="Poehlein A."/>
            <person name="Daniel R."/>
        </authorList>
    </citation>
    <scope>NUCLEOTIDE SEQUENCE [LARGE SCALE GENOMIC DNA]</scope>
    <source>
        <strain evidence="5 6">DSM 29923</strain>
    </source>
</reference>
<dbReference type="RefSeq" id="WP_106009468.1">
    <property type="nucleotide sequence ID" value="NZ_PVXP01000023.1"/>
</dbReference>
<dbReference type="Proteomes" id="UP000237798">
    <property type="component" value="Unassembled WGS sequence"/>
</dbReference>
<feature type="domain" description="HTH hxlR-type" evidence="4">
    <location>
        <begin position="11"/>
        <end position="109"/>
    </location>
</feature>